<accession>A0ACA9SNS1</accession>
<protein>
    <submittedName>
        <fullName evidence="1">36817_t:CDS:1</fullName>
    </submittedName>
</protein>
<evidence type="ECO:0000313" key="1">
    <source>
        <dbReference type="EMBL" id="CAG8842316.1"/>
    </source>
</evidence>
<comment type="caution">
    <text evidence="1">The sequence shown here is derived from an EMBL/GenBank/DDBJ whole genome shotgun (WGS) entry which is preliminary data.</text>
</comment>
<name>A0ACA9SNS1_9GLOM</name>
<proteinExistence type="predicted"/>
<dbReference type="EMBL" id="CAJVQC010133772">
    <property type="protein sequence ID" value="CAG8842316.1"/>
    <property type="molecule type" value="Genomic_DNA"/>
</dbReference>
<evidence type="ECO:0000313" key="2">
    <source>
        <dbReference type="Proteomes" id="UP000789920"/>
    </source>
</evidence>
<dbReference type="Proteomes" id="UP000789920">
    <property type="component" value="Unassembled WGS sequence"/>
</dbReference>
<gene>
    <name evidence="1" type="ORF">RPERSI_LOCUS32266</name>
</gene>
<reference evidence="1" key="1">
    <citation type="submission" date="2021-06" db="EMBL/GenBank/DDBJ databases">
        <authorList>
            <person name="Kallberg Y."/>
            <person name="Tangrot J."/>
            <person name="Rosling A."/>
        </authorList>
    </citation>
    <scope>NUCLEOTIDE SEQUENCE</scope>
    <source>
        <strain evidence="1">MA461A</strain>
    </source>
</reference>
<organism evidence="1 2">
    <name type="scientific">Racocetra persica</name>
    <dbReference type="NCBI Taxonomy" id="160502"/>
    <lineage>
        <taxon>Eukaryota</taxon>
        <taxon>Fungi</taxon>
        <taxon>Fungi incertae sedis</taxon>
        <taxon>Mucoromycota</taxon>
        <taxon>Glomeromycotina</taxon>
        <taxon>Glomeromycetes</taxon>
        <taxon>Diversisporales</taxon>
        <taxon>Gigasporaceae</taxon>
        <taxon>Racocetra</taxon>
    </lineage>
</organism>
<sequence>MVRELLTHAEEIAYKSETNVTEDQVDVETLLAFIGWLDMTGQNSQVQNCLSALSRKFKQSGSDDLTANFRVKEVVRGLKLEKAQDHEAPWP</sequence>
<feature type="non-terminal residue" evidence="1">
    <location>
        <position position="91"/>
    </location>
</feature>
<keyword evidence="2" id="KW-1185">Reference proteome</keyword>